<evidence type="ECO:0000259" key="2">
    <source>
        <dbReference type="Pfam" id="PF00582"/>
    </source>
</evidence>
<sequence>MKTILVPFDFSTYSLAALQTAQRICAKNQAKIICVTVIPSEIDWDLLPEEAKLKYPQLMEERQEAMEVLPGYIKSVAPAKVQIAQVVKIGVPYEQILRVAEKSFADMIIIGAYGKGYVEGNFVGSTLQKVLRLASCPILAVKNALDGNAFRKIAFATVFNKSGKVAFEKILPLAKLFKTSIHLLYVNTPDHFTNSSQSDMEMAEFGKGHEQFVIHRHVFNHNDAEQGIREFCEKNGIQLVGVVSGERSHSAMYVIGTTETLIFKSDLGVLSIKA</sequence>
<proteinExistence type="inferred from homology"/>
<accession>A0A1H5WMR3</accession>
<protein>
    <submittedName>
        <fullName evidence="3">Nucleotide-binding universal stress protein, UspA family</fullName>
    </submittedName>
</protein>
<feature type="domain" description="UspA" evidence="2">
    <location>
        <begin position="1"/>
        <end position="142"/>
    </location>
</feature>
<gene>
    <name evidence="3" type="ORF">SAMN03080598_02160</name>
</gene>
<evidence type="ECO:0000256" key="1">
    <source>
        <dbReference type="ARBA" id="ARBA00008791"/>
    </source>
</evidence>
<dbReference type="PANTHER" id="PTHR46268">
    <property type="entry name" value="STRESS RESPONSE PROTEIN NHAX"/>
    <property type="match status" value="1"/>
</dbReference>
<name>A0A1H5WMR3_9BACT</name>
<dbReference type="PANTHER" id="PTHR46268:SF22">
    <property type="entry name" value="SENSOR PROTEIN KDPD-RELATED"/>
    <property type="match status" value="1"/>
</dbReference>
<dbReference type="Pfam" id="PF00582">
    <property type="entry name" value="Usp"/>
    <property type="match status" value="1"/>
</dbReference>
<organism evidence="3 4">
    <name type="scientific">Algoriphagus boritolerans DSM 17298 = JCM 18970</name>
    <dbReference type="NCBI Taxonomy" id="1120964"/>
    <lineage>
        <taxon>Bacteria</taxon>
        <taxon>Pseudomonadati</taxon>
        <taxon>Bacteroidota</taxon>
        <taxon>Cytophagia</taxon>
        <taxon>Cytophagales</taxon>
        <taxon>Cyclobacteriaceae</taxon>
        <taxon>Algoriphagus</taxon>
    </lineage>
</organism>
<dbReference type="RefSeq" id="WP_103924825.1">
    <property type="nucleotide sequence ID" value="NZ_FNVR01000010.1"/>
</dbReference>
<comment type="similarity">
    <text evidence="1">Belongs to the universal stress protein A family.</text>
</comment>
<reference evidence="4" key="1">
    <citation type="submission" date="2016-10" db="EMBL/GenBank/DDBJ databases">
        <authorList>
            <person name="Varghese N."/>
            <person name="Submissions S."/>
        </authorList>
    </citation>
    <scope>NUCLEOTIDE SEQUENCE [LARGE SCALE GENOMIC DNA]</scope>
    <source>
        <strain evidence="4">DSM 17298</strain>
    </source>
</reference>
<evidence type="ECO:0000313" key="3">
    <source>
        <dbReference type="EMBL" id="SEG00608.1"/>
    </source>
</evidence>
<dbReference type="InterPro" id="IPR006015">
    <property type="entry name" value="Universal_stress_UspA"/>
</dbReference>
<dbReference type="AlphaFoldDB" id="A0A1H5WMR3"/>
<keyword evidence="4" id="KW-1185">Reference proteome</keyword>
<dbReference type="InterPro" id="IPR014729">
    <property type="entry name" value="Rossmann-like_a/b/a_fold"/>
</dbReference>
<dbReference type="Proteomes" id="UP000236736">
    <property type="component" value="Unassembled WGS sequence"/>
</dbReference>
<evidence type="ECO:0000313" key="4">
    <source>
        <dbReference type="Proteomes" id="UP000236736"/>
    </source>
</evidence>
<dbReference type="EMBL" id="FNVR01000010">
    <property type="protein sequence ID" value="SEG00608.1"/>
    <property type="molecule type" value="Genomic_DNA"/>
</dbReference>
<dbReference type="OrthoDB" id="1522603at2"/>
<dbReference type="InterPro" id="IPR006016">
    <property type="entry name" value="UspA"/>
</dbReference>
<dbReference type="SUPFAM" id="SSF52402">
    <property type="entry name" value="Adenine nucleotide alpha hydrolases-like"/>
    <property type="match status" value="2"/>
</dbReference>
<dbReference type="PRINTS" id="PR01438">
    <property type="entry name" value="UNVRSLSTRESS"/>
</dbReference>
<dbReference type="Gene3D" id="3.40.50.620">
    <property type="entry name" value="HUPs"/>
    <property type="match status" value="2"/>
</dbReference>
<dbReference type="CDD" id="cd00293">
    <property type="entry name" value="USP-like"/>
    <property type="match status" value="1"/>
</dbReference>